<keyword evidence="5" id="KW-1185">Reference proteome</keyword>
<evidence type="ECO:0000313" key="5">
    <source>
        <dbReference type="Proteomes" id="UP001305647"/>
    </source>
</evidence>
<feature type="domain" description="PX" evidence="2">
    <location>
        <begin position="390"/>
        <end position="528"/>
    </location>
</feature>
<proteinExistence type="predicted"/>
<feature type="region of interest" description="Disordered" evidence="1">
    <location>
        <begin position="763"/>
        <end position="784"/>
    </location>
</feature>
<dbReference type="Proteomes" id="UP001305647">
    <property type="component" value="Unassembled WGS sequence"/>
</dbReference>
<evidence type="ECO:0000313" key="4">
    <source>
        <dbReference type="EMBL" id="KAK4099440.1"/>
    </source>
</evidence>
<evidence type="ECO:0000259" key="3">
    <source>
        <dbReference type="Pfam" id="PF12828"/>
    </source>
</evidence>
<protein>
    <submittedName>
        <fullName evidence="4">Uncharacterized protein</fullName>
    </submittedName>
</protein>
<comment type="caution">
    <text evidence="4">The sequence shown here is derived from an EMBL/GenBank/DDBJ whole genome shotgun (WGS) entry which is preliminary data.</text>
</comment>
<reference evidence="4" key="1">
    <citation type="journal article" date="2023" name="Mol. Phylogenet. Evol.">
        <title>Genome-scale phylogeny and comparative genomics of the fungal order Sordariales.</title>
        <authorList>
            <person name="Hensen N."/>
            <person name="Bonometti L."/>
            <person name="Westerberg I."/>
            <person name="Brannstrom I.O."/>
            <person name="Guillou S."/>
            <person name="Cros-Aarteil S."/>
            <person name="Calhoun S."/>
            <person name="Haridas S."/>
            <person name="Kuo A."/>
            <person name="Mondo S."/>
            <person name="Pangilinan J."/>
            <person name="Riley R."/>
            <person name="LaButti K."/>
            <person name="Andreopoulos B."/>
            <person name="Lipzen A."/>
            <person name="Chen C."/>
            <person name="Yan M."/>
            <person name="Daum C."/>
            <person name="Ng V."/>
            <person name="Clum A."/>
            <person name="Steindorff A."/>
            <person name="Ohm R.A."/>
            <person name="Martin F."/>
            <person name="Silar P."/>
            <person name="Natvig D.O."/>
            <person name="Lalanne C."/>
            <person name="Gautier V."/>
            <person name="Ament-Velasquez S.L."/>
            <person name="Kruys A."/>
            <person name="Hutchinson M.I."/>
            <person name="Powell A.J."/>
            <person name="Barry K."/>
            <person name="Miller A.N."/>
            <person name="Grigoriev I.V."/>
            <person name="Debuchy R."/>
            <person name="Gladieux P."/>
            <person name="Hiltunen Thoren M."/>
            <person name="Johannesson H."/>
        </authorList>
    </citation>
    <scope>NUCLEOTIDE SEQUENCE</scope>
    <source>
        <strain evidence="4">CBS 757.83</strain>
    </source>
</reference>
<feature type="region of interest" description="Disordered" evidence="1">
    <location>
        <begin position="634"/>
        <end position="664"/>
    </location>
</feature>
<dbReference type="InterPro" id="IPR047168">
    <property type="entry name" value="LEC1-like"/>
</dbReference>
<organism evidence="4 5">
    <name type="scientific">Parathielavia hyrcaniae</name>
    <dbReference type="NCBI Taxonomy" id="113614"/>
    <lineage>
        <taxon>Eukaryota</taxon>
        <taxon>Fungi</taxon>
        <taxon>Dikarya</taxon>
        <taxon>Ascomycota</taxon>
        <taxon>Pezizomycotina</taxon>
        <taxon>Sordariomycetes</taxon>
        <taxon>Sordariomycetidae</taxon>
        <taxon>Sordariales</taxon>
        <taxon>Chaetomiaceae</taxon>
        <taxon>Parathielavia</taxon>
    </lineage>
</organism>
<dbReference type="GO" id="GO:0035091">
    <property type="term" value="F:phosphatidylinositol binding"/>
    <property type="evidence" value="ECO:0007669"/>
    <property type="project" value="TreeGrafter"/>
</dbReference>
<dbReference type="PANTHER" id="PTHR47185">
    <property type="entry name" value="PX DOMAIN-CONTAINING PROTEIN YPR097W"/>
    <property type="match status" value="1"/>
</dbReference>
<evidence type="ECO:0000256" key="1">
    <source>
        <dbReference type="SAM" id="MobiDB-lite"/>
    </source>
</evidence>
<dbReference type="InterPro" id="IPR024555">
    <property type="entry name" value="PX-associated"/>
</dbReference>
<dbReference type="Pfam" id="PF12825">
    <property type="entry name" value="DUF3818"/>
    <property type="match status" value="2"/>
</dbReference>
<dbReference type="AlphaFoldDB" id="A0AAN6Q0F5"/>
<reference evidence="4" key="2">
    <citation type="submission" date="2023-05" db="EMBL/GenBank/DDBJ databases">
        <authorList>
            <consortium name="Lawrence Berkeley National Laboratory"/>
            <person name="Steindorff A."/>
            <person name="Hensen N."/>
            <person name="Bonometti L."/>
            <person name="Westerberg I."/>
            <person name="Brannstrom I.O."/>
            <person name="Guillou S."/>
            <person name="Cros-Aarteil S."/>
            <person name="Calhoun S."/>
            <person name="Haridas S."/>
            <person name="Kuo A."/>
            <person name="Mondo S."/>
            <person name="Pangilinan J."/>
            <person name="Riley R."/>
            <person name="Labutti K."/>
            <person name="Andreopoulos B."/>
            <person name="Lipzen A."/>
            <person name="Chen C."/>
            <person name="Yanf M."/>
            <person name="Daum C."/>
            <person name="Ng V."/>
            <person name="Clum A."/>
            <person name="Ohm R."/>
            <person name="Martin F."/>
            <person name="Silar P."/>
            <person name="Natvig D."/>
            <person name="Lalanne C."/>
            <person name="Gautier V."/>
            <person name="Ament-Velasquez S.L."/>
            <person name="Kruys A."/>
            <person name="Hutchinson M.I."/>
            <person name="Powell A.J."/>
            <person name="Barry K."/>
            <person name="Miller A.N."/>
            <person name="Grigoriev I.V."/>
            <person name="Debuchy R."/>
            <person name="Gladieux P."/>
            <person name="Thoren M.H."/>
            <person name="Johannesson H."/>
        </authorList>
    </citation>
    <scope>NUCLEOTIDE SEQUENCE</scope>
    <source>
        <strain evidence="4">CBS 757.83</strain>
    </source>
</reference>
<dbReference type="InterPro" id="IPR024554">
    <property type="entry name" value="LEC1-like_C"/>
</dbReference>
<dbReference type="EMBL" id="MU863649">
    <property type="protein sequence ID" value="KAK4099440.1"/>
    <property type="molecule type" value="Genomic_DNA"/>
</dbReference>
<feature type="domain" description="PX-associated" evidence="3">
    <location>
        <begin position="24"/>
        <end position="151"/>
    </location>
</feature>
<gene>
    <name evidence="4" type="ORF">N658DRAFT_453175</name>
</gene>
<evidence type="ECO:0000259" key="2">
    <source>
        <dbReference type="Pfam" id="PF12825"/>
    </source>
</evidence>
<feature type="compositionally biased region" description="Low complexity" evidence="1">
    <location>
        <begin position="766"/>
        <end position="777"/>
    </location>
</feature>
<accession>A0AAN6Q0F5</accession>
<name>A0AAN6Q0F5_9PEZI</name>
<sequence>MVTDTVPEHAAPGAIPSLAPEAPATLTATQVHALVDILTHHETYVEVERFKDPATISEYGYPFAQNTPDRKGAPSYAPESSAPLLAGVFRSIVLPFPGLRDLPSEFWYVRFQGILEKLAEAELSESYDKGALGTRKTLATAASAVHEVVSRGIFGGMEDDTSRNLERDYDRSKAEDLVRAWEDAVHELVYGDLIEELFVCAAEKQSLEEHSPGVQAAADYIILHLATLVHHVFVLSPEGPYLLKLLEDVHKLLPYSTVKQTLRIGNAATMIQGILRILLAKLGVGAISNWVGLTHNANDGMNLLQRIISLVLSWDALEFRRSADAIEKDKGGSSPCKQQLSAIKDHLCKPRHDHEDIRRESTQSAKSIVVTILERSDPMLLRSLSEAQHTQCSEYLAALLEARDRDQISTVLCRQSPDFFTQAIKDAVASFEPMIRAIHERVDLREHVSAAESFITDLISVTKAKKSSLTSSKGDTSEFAAPSVEDYVLLLRNNRHLLYSWLHQVASQCPDIRDEFCGWAKETIKVFRQPSNPSSRQEEPLQPAVPDGNAHRFGAAPGSLSAQLQQLFNGLPPATQQQIFPAIDAHGAYLSRLKTLSLDRMQRILDNMPPGITATIAAAPTASTSYLSAAYWSGRSTPRSTTPNPPPPPVDGKSTPEPKSARSYSGPGIYLSRWQQLLDFTVIGPATLQGGSLRTGREVKGILARGKTGSGGAGGKDKEGWDSGVLRKIVEEEERGAGVETAIDVSCVVEALGGGFRKLVGEMVVGGSPPSSSSSSGKGNGKGD</sequence>
<dbReference type="PANTHER" id="PTHR47185:SF2">
    <property type="entry name" value="FUNGAL PROTEIN"/>
    <property type="match status" value="1"/>
</dbReference>
<feature type="domain" description="PX" evidence="2">
    <location>
        <begin position="196"/>
        <end position="386"/>
    </location>
</feature>
<feature type="region of interest" description="Disordered" evidence="1">
    <location>
        <begin position="528"/>
        <end position="556"/>
    </location>
</feature>
<dbReference type="Pfam" id="PF12828">
    <property type="entry name" value="PXB"/>
    <property type="match status" value="1"/>
</dbReference>